<accession>A0ABR2QTS6</accession>
<protein>
    <submittedName>
        <fullName evidence="1">Uncharacterized protein</fullName>
    </submittedName>
</protein>
<dbReference type="EMBL" id="JBBPBN010000031">
    <property type="protein sequence ID" value="KAK9003935.1"/>
    <property type="molecule type" value="Genomic_DNA"/>
</dbReference>
<proteinExistence type="predicted"/>
<evidence type="ECO:0000313" key="1">
    <source>
        <dbReference type="EMBL" id="KAK9003935.1"/>
    </source>
</evidence>
<comment type="caution">
    <text evidence="1">The sequence shown here is derived from an EMBL/GenBank/DDBJ whole genome shotgun (WGS) entry which is preliminary data.</text>
</comment>
<keyword evidence="2" id="KW-1185">Reference proteome</keyword>
<reference evidence="1 2" key="1">
    <citation type="journal article" date="2024" name="G3 (Bethesda)">
        <title>Genome assembly of Hibiscus sabdariffa L. provides insights into metabolisms of medicinal natural products.</title>
        <authorList>
            <person name="Kim T."/>
        </authorList>
    </citation>
    <scope>NUCLEOTIDE SEQUENCE [LARGE SCALE GENOMIC DNA]</scope>
    <source>
        <strain evidence="1">TK-2024</strain>
        <tissue evidence="1">Old leaves</tissue>
    </source>
</reference>
<organism evidence="1 2">
    <name type="scientific">Hibiscus sabdariffa</name>
    <name type="common">roselle</name>
    <dbReference type="NCBI Taxonomy" id="183260"/>
    <lineage>
        <taxon>Eukaryota</taxon>
        <taxon>Viridiplantae</taxon>
        <taxon>Streptophyta</taxon>
        <taxon>Embryophyta</taxon>
        <taxon>Tracheophyta</taxon>
        <taxon>Spermatophyta</taxon>
        <taxon>Magnoliopsida</taxon>
        <taxon>eudicotyledons</taxon>
        <taxon>Gunneridae</taxon>
        <taxon>Pentapetalae</taxon>
        <taxon>rosids</taxon>
        <taxon>malvids</taxon>
        <taxon>Malvales</taxon>
        <taxon>Malvaceae</taxon>
        <taxon>Malvoideae</taxon>
        <taxon>Hibiscus</taxon>
    </lineage>
</organism>
<sequence length="135" mass="15277">MVDQILALIFSEYCAGYADAFAMKLVEAASEIPTNHDLELDEINKLKMCDVYKLSYIEMIQRGSNRKLSMVDYAIKVTLLKNMANTSARAIAEMHARYKLKNDQVNDFLAVALACRILQFLFTDFHKSKANSASL</sequence>
<evidence type="ECO:0000313" key="2">
    <source>
        <dbReference type="Proteomes" id="UP001396334"/>
    </source>
</evidence>
<dbReference type="Proteomes" id="UP001396334">
    <property type="component" value="Unassembled WGS sequence"/>
</dbReference>
<name>A0ABR2QTS6_9ROSI</name>
<gene>
    <name evidence="1" type="ORF">V6N11_001754</name>
</gene>